<dbReference type="InterPro" id="IPR001965">
    <property type="entry name" value="Znf_PHD"/>
</dbReference>
<feature type="region of interest" description="Disordered" evidence="10">
    <location>
        <begin position="717"/>
        <end position="739"/>
    </location>
</feature>
<feature type="compositionally biased region" description="Basic and acidic residues" evidence="10">
    <location>
        <begin position="382"/>
        <end position="392"/>
    </location>
</feature>
<dbReference type="InterPro" id="IPR012921">
    <property type="entry name" value="SPOC_C"/>
</dbReference>
<keyword evidence="14" id="KW-1185">Reference proteome</keyword>
<feature type="compositionally biased region" description="Basic residues" evidence="10">
    <location>
        <begin position="1592"/>
        <end position="1605"/>
    </location>
</feature>
<proteinExistence type="predicted"/>
<keyword evidence="7" id="KW-0539">Nucleus</keyword>
<comment type="subcellular location">
    <subcellularLocation>
        <location evidence="1">Nucleus</location>
    </subcellularLocation>
</comment>
<evidence type="ECO:0000256" key="2">
    <source>
        <dbReference type="ARBA" id="ARBA00022723"/>
    </source>
</evidence>
<feature type="compositionally biased region" description="Basic and acidic residues" evidence="10">
    <location>
        <begin position="107"/>
        <end position="119"/>
    </location>
</feature>
<evidence type="ECO:0000256" key="6">
    <source>
        <dbReference type="ARBA" id="ARBA00023163"/>
    </source>
</evidence>
<feature type="compositionally biased region" description="Polar residues" evidence="10">
    <location>
        <begin position="2174"/>
        <end position="2187"/>
    </location>
</feature>
<dbReference type="Pfam" id="PF00628">
    <property type="entry name" value="PHD"/>
    <property type="match status" value="1"/>
</dbReference>
<dbReference type="PANTHER" id="PTHR11477">
    <property type="entry name" value="TRANSCRIPTION FACTOR S-II ZINC FINGER DOMAIN-CONTAINING PROTEIN"/>
    <property type="match status" value="1"/>
</dbReference>
<feature type="compositionally biased region" description="Basic and acidic residues" evidence="10">
    <location>
        <begin position="1682"/>
        <end position="1691"/>
    </location>
</feature>
<dbReference type="PROSITE" id="PS51321">
    <property type="entry name" value="TFIIS_CENTRAL"/>
    <property type="match status" value="1"/>
</dbReference>
<evidence type="ECO:0000256" key="5">
    <source>
        <dbReference type="ARBA" id="ARBA00023015"/>
    </source>
</evidence>
<keyword evidence="3 8" id="KW-0863">Zinc-finger</keyword>
<evidence type="ECO:0000313" key="13">
    <source>
        <dbReference type="EnsemblMetazoa" id="AALFPA23_003722.P4301"/>
    </source>
</evidence>
<dbReference type="SUPFAM" id="SSF46942">
    <property type="entry name" value="Elongation factor TFIIS domain 2"/>
    <property type="match status" value="1"/>
</dbReference>
<feature type="compositionally biased region" description="Low complexity" evidence="10">
    <location>
        <begin position="2161"/>
        <end position="2173"/>
    </location>
</feature>
<dbReference type="RefSeq" id="XP_019532246.3">
    <property type="nucleotide sequence ID" value="XM_019676701.3"/>
</dbReference>
<dbReference type="InterPro" id="IPR019786">
    <property type="entry name" value="Zinc_finger_PHD-type_CS"/>
</dbReference>
<dbReference type="InterPro" id="IPR006576">
    <property type="entry name" value="BRK_domain"/>
</dbReference>
<feature type="compositionally biased region" description="Basic residues" evidence="10">
    <location>
        <begin position="1520"/>
        <end position="1533"/>
    </location>
</feature>
<feature type="region of interest" description="Disordered" evidence="10">
    <location>
        <begin position="1157"/>
        <end position="1288"/>
    </location>
</feature>
<keyword evidence="9" id="KW-0175">Coiled coil</keyword>
<feature type="domain" description="TFIIS central" evidence="12">
    <location>
        <begin position="1287"/>
        <end position="1411"/>
    </location>
</feature>
<dbReference type="SMART" id="SM00592">
    <property type="entry name" value="BRK"/>
    <property type="match status" value="1"/>
</dbReference>
<dbReference type="SMART" id="SM00249">
    <property type="entry name" value="PHD"/>
    <property type="match status" value="1"/>
</dbReference>
<feature type="compositionally biased region" description="Polar residues" evidence="10">
    <location>
        <begin position="166"/>
        <end position="178"/>
    </location>
</feature>
<feature type="compositionally biased region" description="Polar residues" evidence="10">
    <location>
        <begin position="90"/>
        <end position="99"/>
    </location>
</feature>
<feature type="region of interest" description="Disordered" evidence="10">
    <location>
        <begin position="761"/>
        <end position="829"/>
    </location>
</feature>
<feature type="region of interest" description="Disordered" evidence="10">
    <location>
        <begin position="1668"/>
        <end position="1734"/>
    </location>
</feature>
<feature type="region of interest" description="Disordered" evidence="10">
    <location>
        <begin position="2126"/>
        <end position="2251"/>
    </location>
</feature>
<feature type="domain" description="PHD-type" evidence="11">
    <location>
        <begin position="916"/>
        <end position="970"/>
    </location>
</feature>
<sequence>MSSSVFKVYPSSPTSSSVQEEDDNLNADGATSSGNDGTAGAGALDPASVDEHLKIDSNLVIVVGKDGSVHVDQKTLHSLLANETNDTSVSVVRITSPTPSIEEEIEEERRLLQEQKLQQELESGTGSSDSGSLDSPESSNAAPSSSAASTKNESTTTAAASAGPSGVSTRRSNKSSAAQKEAVMLDDEETPHVSMMVEGFYPPSEAKKFAEEVLTLAGLRKPLHVETRIDYEFHRYVVANDHCYTPLTSPSQKLPPRPYYEDLDSPIEIRASDDTLSTDVQQVQPAAEVISGTSRKRPTPSKAIASSSTTSGTRRRKSFSKGEISNAEDLQSILEDSDSDYSAESSFPEEDDNDSDLDFSITGRTPKKRKSVSHSKHPKSASKKDDSLDPGKKKTVKSPKKFEPKTPTSMLNKTGVPRTYGSKRNLQQHLSAPAPPVSTNVIPAVVSAPVHPTTITIIKKDHKKPVVKPTHHSQKLISDMTSLFSTPDIIKKVGPAGAGRPALHAMTATTTPVVTPSTSNTIRVVTPNTPDLRIVTPHTSNTVRLLTSTTTNTIRGFVQLSPATIRGAQKLPAHISIQTHTSASEEHDKRLDLIDSIVQQELNHPDPKLPPLQQQQPAQPTMTEDIVKMLENNLPPGGVQESVLPITDNSILAALGSNDDGLPEDLLQHVAELAEHKELQEILDKQVLGVIGSDPPITTPAAPPLPVPSTSAMIPIPVSQQTPIPTSTPSNPSTLNPESLPTMTVKEQLMPRKEAIQIRRSDGRVITLPPIEAPATRSAKRRAQAGTSSSASATSLSSASHTTVAPSAGSSAQSPASHHAASKSSKQSTKASASAAAAAGITSYDDGSGSLMIDESRVKGGSRSGTSSRRTSESSSTSGRGKRQSTVAVAAAVAAAAAEDDAESDSSWNSEDDPDRLWCICKQPHNNRFMICCDTCEEWFHGKCVNITKAMGQQMEEDGVEWSCPNCSKKKQEKQQPKMTEFLISSSSTTSISAVIASATGPTPPKVVAVSMSGCVVCGNVSRVSSVYCSDECIRKHAGMANSSVATTTPLSSTAASSSSSPPAYGSSGLTTSKEKQKDRSVVDVTQKQDPPTVAKPGPLIVMERKTGRCLFGKNAPSAENLKEWLLRNPTFEVVAPGSPQAAIILAKQAEVRKQQAVKEAQKKAAAHSPGSAGHSSSGKVQSQLKITDQKKLTISSPTSQQRQKEMQHTTKPPVKTFSRVVAGTPASKASQVASSSKPATSTPKTSASSTPNSSSGSEHGGKHQRKTSETRTQTAKHPAAPAGENIRDVAKKTLKEHLVQRSSEISDKNVVRLTEQEIEKFVEEVEEELFALFNKDTGAKYRAKYRSLVFNIKDRKNLSLFQKISEKRIGAKQLVRMTGEELASQELAQWRENENKHQLEMIKKSELDLLACAKNYVLKTHKGEEVIEGKRNDRLQLDPSTAVEDVVAVLNNSTVSSTSEVDSTLSPSVDNYRKDYDFHGKYSSGMYGSGSITSSTVSGSNPVATGSGTGTPASSAKKKESRRSRSRSRSRGRSKDRSRSRSKHKRRRSKSHDRRSRSRERDRDRDRDRDRHHRDHRSDHHKSDHKSEHKSAHHKSDHHHHKKHDSRDSREKSVSEKSKEEASSSISSEKVKSEAIGKSMDVSKHPKKADSKPQALESFNLIDQILSSAGGSSSGKTGEVSSDKSDKPDPEISTSAPPEQDQEPTSTVTIPTPPHSTSFDNESPVSDFPSSDTDENVKKAQFVHWTGNVHLIDVATIEMSIRSVSGDVEDVASKFPEDMEVCGTIKPEIVWNYIGQIKRQSNKEITLVRFESSETAAYEELYSRFYKRERFGVIKPFTSAIKDFYLYPLPADKMIHMILKPLRGVGIIEGDKKPDLLLGIIVKIKATGGSSSNTSLSSGGSNLTPRRQAKAPPKSSGSSSAVSPSFALMQQVITKYATVNKKVLTPESETAASTPSGSPGSPAASTSSASVVAAPVAKKPEQKLSRTLSESSDHGEVDMNIIKAPVVAKATIAKEPIAAVVIDDDDDDEPYSPGGVSDDSDHFADVTAIVETKATGNTPLDSESERIRREMEEINRKIAEEKNEIVGIISKAELKEDEIKSTLDPSLITDISIPSNLSEILASIKSTPSDPKVGGSTKEPIKNVPSAEDDEDEYVPTAVYSGYKSGYGYGSSNTPTETKSGTSRLANLTEEELLRMVPDDSYLPPTSTGKSTATSIVDLDSDDSATPSKKAKWNSSEPPPPGMEGDMDVE</sequence>
<feature type="compositionally biased region" description="Low complexity" evidence="10">
    <location>
        <begin position="1226"/>
        <end position="1258"/>
    </location>
</feature>
<dbReference type="Gene3D" id="3.30.40.10">
    <property type="entry name" value="Zinc/RING finger domain, C3HC4 (zinc finger)"/>
    <property type="match status" value="1"/>
</dbReference>
<feature type="compositionally biased region" description="Basic and acidic residues" evidence="10">
    <location>
        <begin position="1577"/>
        <end position="1591"/>
    </location>
</feature>
<dbReference type="EnsemblMetazoa" id="AALFPA23_003722.R4301">
    <property type="protein sequence ID" value="AALFPA23_003722.P4301"/>
    <property type="gene ID" value="AALFPA23_003722"/>
</dbReference>
<feature type="compositionally biased region" description="Polar residues" evidence="10">
    <location>
        <begin position="1181"/>
        <end position="1202"/>
    </location>
</feature>
<feature type="compositionally biased region" description="Basic and acidic residues" evidence="10">
    <location>
        <begin position="1560"/>
        <end position="1570"/>
    </location>
</feature>
<feature type="compositionally biased region" description="Basic and acidic residues" evidence="10">
    <location>
        <begin position="1073"/>
        <end position="1082"/>
    </location>
</feature>
<evidence type="ECO:0000313" key="14">
    <source>
        <dbReference type="Proteomes" id="UP000069940"/>
    </source>
</evidence>
<feature type="compositionally biased region" description="Low complexity" evidence="10">
    <location>
        <begin position="1167"/>
        <end position="1180"/>
    </location>
</feature>
<evidence type="ECO:0000256" key="4">
    <source>
        <dbReference type="ARBA" id="ARBA00022833"/>
    </source>
</evidence>
<feature type="compositionally biased region" description="Basic and acidic residues" evidence="10">
    <location>
        <begin position="1606"/>
        <end position="1623"/>
    </location>
</feature>
<feature type="compositionally biased region" description="Acidic residues" evidence="10">
    <location>
        <begin position="898"/>
        <end position="912"/>
    </location>
</feature>
<feature type="region of interest" description="Disordered" evidence="10">
    <location>
        <begin position="1890"/>
        <end position="1923"/>
    </location>
</feature>
<dbReference type="InterPro" id="IPR003618">
    <property type="entry name" value="TFIIS_cen_dom"/>
</dbReference>
<dbReference type="Pfam" id="PF07500">
    <property type="entry name" value="TFIIS_M"/>
    <property type="match status" value="1"/>
</dbReference>
<dbReference type="SUPFAM" id="SSF57903">
    <property type="entry name" value="FYVE/PHD zinc finger"/>
    <property type="match status" value="1"/>
</dbReference>
<dbReference type="GeneID" id="109403802"/>
<dbReference type="CDD" id="cd15552">
    <property type="entry name" value="PHD_PHF3_like"/>
    <property type="match status" value="1"/>
</dbReference>
<feature type="compositionally biased region" description="Basic residues" evidence="10">
    <location>
        <begin position="1541"/>
        <end position="1559"/>
    </location>
</feature>
<dbReference type="SMART" id="SM00510">
    <property type="entry name" value="TFS2M"/>
    <property type="match status" value="1"/>
</dbReference>
<feature type="compositionally biased region" description="Low complexity" evidence="10">
    <location>
        <begin position="1492"/>
        <end position="1501"/>
    </location>
</feature>
<keyword evidence="2" id="KW-0479">Metal-binding</keyword>
<dbReference type="Gene3D" id="1.10.472.30">
    <property type="entry name" value="Transcription elongation factor S-II, central domain"/>
    <property type="match status" value="1"/>
</dbReference>
<dbReference type="Gene3D" id="3.40.5.120">
    <property type="match status" value="1"/>
</dbReference>
<dbReference type="Pfam" id="PF07533">
    <property type="entry name" value="BRK"/>
    <property type="match status" value="1"/>
</dbReference>
<keyword evidence="6" id="KW-0804">Transcription</keyword>
<feature type="region of interest" description="Disordered" evidence="10">
    <location>
        <begin position="846"/>
        <end position="912"/>
    </location>
</feature>
<feature type="compositionally biased region" description="Low complexity" evidence="10">
    <location>
        <begin position="1951"/>
        <end position="1978"/>
    </location>
</feature>
<protein>
    <recommendedName>
        <fullName evidence="15">Transcription factor s-ii</fullName>
    </recommendedName>
</protein>
<feature type="compositionally biased region" description="Low complexity" evidence="10">
    <location>
        <begin position="301"/>
        <end position="312"/>
    </location>
</feature>
<evidence type="ECO:0000256" key="1">
    <source>
        <dbReference type="ARBA" id="ARBA00004123"/>
    </source>
</evidence>
<dbReference type="CDD" id="cd22581">
    <property type="entry name" value="SPOC_PPS-like"/>
    <property type="match status" value="1"/>
</dbReference>
<feature type="region of interest" description="Disordered" evidence="10">
    <location>
        <begin position="90"/>
        <end position="189"/>
    </location>
</feature>
<dbReference type="PANTHER" id="PTHR11477:SF0">
    <property type="entry name" value="IP08861P-RELATED"/>
    <property type="match status" value="1"/>
</dbReference>
<accession>A0ABM1XXE1</accession>
<dbReference type="PROSITE" id="PS01359">
    <property type="entry name" value="ZF_PHD_1"/>
    <property type="match status" value="1"/>
</dbReference>
<reference evidence="13" key="2">
    <citation type="submission" date="2025-05" db="UniProtKB">
        <authorList>
            <consortium name="EnsemblMetazoa"/>
        </authorList>
    </citation>
    <scope>IDENTIFICATION</scope>
    <source>
        <strain evidence="13">Foshan</strain>
    </source>
</reference>
<dbReference type="Proteomes" id="UP000069940">
    <property type="component" value="Unassembled WGS sequence"/>
</dbReference>
<dbReference type="InterPro" id="IPR011011">
    <property type="entry name" value="Znf_FYVE_PHD"/>
</dbReference>
<dbReference type="InterPro" id="IPR019787">
    <property type="entry name" value="Znf_PHD-finger"/>
</dbReference>
<feature type="compositionally biased region" description="Low complexity" evidence="10">
    <location>
        <begin position="887"/>
        <end position="897"/>
    </location>
</feature>
<evidence type="ECO:0000256" key="3">
    <source>
        <dbReference type="ARBA" id="ARBA00022771"/>
    </source>
</evidence>
<dbReference type="InterPro" id="IPR037259">
    <property type="entry name" value="BRK_sf"/>
</dbReference>
<feature type="compositionally biased region" description="Polar residues" evidence="10">
    <location>
        <begin position="1"/>
        <end position="18"/>
    </location>
</feature>
<feature type="compositionally biased region" description="Acidic residues" evidence="10">
    <location>
        <begin position="335"/>
        <end position="357"/>
    </location>
</feature>
<reference evidence="14" key="1">
    <citation type="journal article" date="2015" name="Proc. Natl. Acad. Sci. U.S.A.">
        <title>Genome sequence of the Asian Tiger mosquito, Aedes albopictus, reveals insights into its biology, genetics, and evolution.</title>
        <authorList>
            <person name="Chen X.G."/>
            <person name="Jiang X."/>
            <person name="Gu J."/>
            <person name="Xu M."/>
            <person name="Wu Y."/>
            <person name="Deng Y."/>
            <person name="Zhang C."/>
            <person name="Bonizzoni M."/>
            <person name="Dermauw W."/>
            <person name="Vontas J."/>
            <person name="Armbruster P."/>
            <person name="Huang X."/>
            <person name="Yang Y."/>
            <person name="Zhang H."/>
            <person name="He W."/>
            <person name="Peng H."/>
            <person name="Liu Y."/>
            <person name="Wu K."/>
            <person name="Chen J."/>
            <person name="Lirakis M."/>
            <person name="Topalis P."/>
            <person name="Van Leeuwen T."/>
            <person name="Hall A.B."/>
            <person name="Jiang X."/>
            <person name="Thorpe C."/>
            <person name="Mueller R.L."/>
            <person name="Sun C."/>
            <person name="Waterhouse R.M."/>
            <person name="Yan G."/>
            <person name="Tu Z.J."/>
            <person name="Fang X."/>
            <person name="James A.A."/>
        </authorList>
    </citation>
    <scope>NUCLEOTIDE SEQUENCE [LARGE SCALE GENOMIC DNA]</scope>
    <source>
        <strain evidence="14">Foshan</strain>
    </source>
</reference>
<feature type="region of interest" description="Disordered" evidence="10">
    <location>
        <begin position="1"/>
        <end position="45"/>
    </location>
</feature>
<feature type="compositionally biased region" description="Low complexity" evidence="10">
    <location>
        <begin position="859"/>
        <end position="879"/>
    </location>
</feature>
<keyword evidence="4" id="KW-0862">Zinc</keyword>
<feature type="region of interest" description="Disordered" evidence="10">
    <location>
        <begin position="275"/>
        <end position="420"/>
    </location>
</feature>
<feature type="compositionally biased region" description="Low complexity" evidence="10">
    <location>
        <begin position="1050"/>
        <end position="1068"/>
    </location>
</feature>
<feature type="compositionally biased region" description="Low complexity" evidence="10">
    <location>
        <begin position="784"/>
        <end position="829"/>
    </location>
</feature>
<evidence type="ECO:0000256" key="9">
    <source>
        <dbReference type="SAM" id="Coils"/>
    </source>
</evidence>
<keyword evidence="5" id="KW-0805">Transcription regulation</keyword>
<dbReference type="InterPro" id="IPR013083">
    <property type="entry name" value="Znf_RING/FYVE/PHD"/>
</dbReference>
<feature type="region of interest" description="Disordered" evidence="10">
    <location>
        <begin position="1050"/>
        <end position="1098"/>
    </location>
</feature>
<feature type="region of interest" description="Disordered" evidence="10">
    <location>
        <begin position="1492"/>
        <end position="1653"/>
    </location>
</feature>
<feature type="coiled-coil region" evidence="9">
    <location>
        <begin position="2061"/>
        <end position="2092"/>
    </location>
</feature>
<dbReference type="SUPFAM" id="SSF160481">
    <property type="entry name" value="BRK domain-like"/>
    <property type="match status" value="1"/>
</dbReference>
<feature type="compositionally biased region" description="Polar residues" evidence="10">
    <location>
        <begin position="1693"/>
        <end position="1732"/>
    </location>
</feature>
<evidence type="ECO:0000259" key="12">
    <source>
        <dbReference type="PROSITE" id="PS51321"/>
    </source>
</evidence>
<dbReference type="PROSITE" id="PS50016">
    <property type="entry name" value="ZF_PHD_2"/>
    <property type="match status" value="1"/>
</dbReference>
<evidence type="ECO:0000256" key="10">
    <source>
        <dbReference type="SAM" id="MobiDB-lite"/>
    </source>
</evidence>
<organism evidence="13 14">
    <name type="scientific">Aedes albopictus</name>
    <name type="common">Asian tiger mosquito</name>
    <name type="synonym">Stegomyia albopicta</name>
    <dbReference type="NCBI Taxonomy" id="7160"/>
    <lineage>
        <taxon>Eukaryota</taxon>
        <taxon>Metazoa</taxon>
        <taxon>Ecdysozoa</taxon>
        <taxon>Arthropoda</taxon>
        <taxon>Hexapoda</taxon>
        <taxon>Insecta</taxon>
        <taxon>Pterygota</taxon>
        <taxon>Neoptera</taxon>
        <taxon>Endopterygota</taxon>
        <taxon>Diptera</taxon>
        <taxon>Nematocera</taxon>
        <taxon>Culicoidea</taxon>
        <taxon>Culicidae</taxon>
        <taxon>Culicinae</taxon>
        <taxon>Aedini</taxon>
        <taxon>Aedes</taxon>
        <taxon>Stegomyia</taxon>
    </lineage>
</organism>
<evidence type="ECO:0000259" key="11">
    <source>
        <dbReference type="PROSITE" id="PS50016"/>
    </source>
</evidence>
<evidence type="ECO:0008006" key="15">
    <source>
        <dbReference type="Google" id="ProtNLM"/>
    </source>
</evidence>
<feature type="compositionally biased region" description="Polar residues" evidence="10">
    <location>
        <begin position="1502"/>
        <end position="1513"/>
    </location>
</feature>
<dbReference type="Pfam" id="PF07744">
    <property type="entry name" value="SPOC"/>
    <property type="match status" value="1"/>
</dbReference>
<evidence type="ECO:0000256" key="7">
    <source>
        <dbReference type="ARBA" id="ARBA00023242"/>
    </source>
</evidence>
<feature type="compositionally biased region" description="Basic residues" evidence="10">
    <location>
        <begin position="365"/>
        <end position="381"/>
    </location>
</feature>
<dbReference type="InterPro" id="IPR036575">
    <property type="entry name" value="TFIIS_cen_dom_sf"/>
</dbReference>
<evidence type="ECO:0000256" key="8">
    <source>
        <dbReference type="PROSITE-ProRule" id="PRU00146"/>
    </source>
</evidence>
<feature type="compositionally biased region" description="Low complexity" evidence="10">
    <location>
        <begin position="120"/>
        <end position="162"/>
    </location>
</feature>
<feature type="compositionally biased region" description="Polar residues" evidence="10">
    <location>
        <begin position="275"/>
        <end position="284"/>
    </location>
</feature>
<feature type="compositionally biased region" description="Basic and acidic residues" evidence="10">
    <location>
        <begin position="1630"/>
        <end position="1652"/>
    </location>
</feature>
<feature type="region of interest" description="Disordered" evidence="10">
    <location>
        <begin position="1948"/>
        <end position="1995"/>
    </location>
</feature>
<feature type="compositionally biased region" description="Polar residues" evidence="10">
    <location>
        <begin position="2205"/>
        <end position="2216"/>
    </location>
</feature>
<name>A0ABM1XXE1_AEDAL</name>